<feature type="transmembrane region" description="Helical" evidence="9">
    <location>
        <begin position="20"/>
        <end position="44"/>
    </location>
</feature>
<dbReference type="PANTHER" id="PTHR34295:SF4">
    <property type="entry name" value="BIOTIN TRANSPORTER BIOY-RELATED"/>
    <property type="match status" value="1"/>
</dbReference>
<keyword evidence="6 9" id="KW-1133">Transmembrane helix</keyword>
<feature type="transmembrane region" description="Helical" evidence="9">
    <location>
        <begin position="173"/>
        <end position="190"/>
    </location>
</feature>
<evidence type="ECO:0000256" key="1">
    <source>
        <dbReference type="ARBA" id="ARBA00004651"/>
    </source>
</evidence>
<dbReference type="AlphaFoldDB" id="A0A1H0NIL6"/>
<proteinExistence type="inferred from homology"/>
<feature type="transmembrane region" description="Helical" evidence="9">
    <location>
        <begin position="65"/>
        <end position="85"/>
    </location>
</feature>
<evidence type="ECO:0000256" key="4">
    <source>
        <dbReference type="ARBA" id="ARBA00022475"/>
    </source>
</evidence>
<comment type="similarity">
    <text evidence="2 8">Belongs to the BioY family.</text>
</comment>
<keyword evidence="5 9" id="KW-0812">Transmembrane</keyword>
<evidence type="ECO:0000313" key="10">
    <source>
        <dbReference type="EMBL" id="SDO92461.1"/>
    </source>
</evidence>
<evidence type="ECO:0000256" key="6">
    <source>
        <dbReference type="ARBA" id="ARBA00022989"/>
    </source>
</evidence>
<evidence type="ECO:0000256" key="2">
    <source>
        <dbReference type="ARBA" id="ARBA00010692"/>
    </source>
</evidence>
<dbReference type="Proteomes" id="UP000198741">
    <property type="component" value="Chromosome I"/>
</dbReference>
<accession>A0A1H0NIL6</accession>
<evidence type="ECO:0000256" key="3">
    <source>
        <dbReference type="ARBA" id="ARBA00022448"/>
    </source>
</evidence>
<evidence type="ECO:0000256" key="5">
    <source>
        <dbReference type="ARBA" id="ARBA00022692"/>
    </source>
</evidence>
<sequence length="198" mass="20667">MAEARTATEPHSRSATTDLALVAVFAALIAGCALMPAINVSALVPITLQTFGVLLTGAVLGARRGFLAVLLYLAVGAAGLPVFSGGRSGLSVFSGPTVGYLVAFPLAAALCGLIVERLPRRSAARSVPLVFLAGLVGSAVFIHTFGVLGLMWRAHLSFGAAFDVDRVFWVGDILKNVLMALVATAVHRAFPDLLRKRR</sequence>
<evidence type="ECO:0000256" key="9">
    <source>
        <dbReference type="SAM" id="Phobius"/>
    </source>
</evidence>
<dbReference type="OrthoDB" id="9803495at2"/>
<name>A0A1H0NIL6_9ACTN</name>
<feature type="transmembrane region" description="Helical" evidence="9">
    <location>
        <begin position="127"/>
        <end position="153"/>
    </location>
</feature>
<dbReference type="GO" id="GO:0005886">
    <property type="term" value="C:plasma membrane"/>
    <property type="evidence" value="ECO:0007669"/>
    <property type="project" value="UniProtKB-SubCell"/>
</dbReference>
<dbReference type="RefSeq" id="WP_090476123.1">
    <property type="nucleotide sequence ID" value="NZ_LT629710.1"/>
</dbReference>
<keyword evidence="4 8" id="KW-1003">Cell membrane</keyword>
<keyword evidence="11" id="KW-1185">Reference proteome</keyword>
<reference evidence="10 11" key="1">
    <citation type="submission" date="2016-10" db="EMBL/GenBank/DDBJ databases">
        <authorList>
            <person name="de Groot N.N."/>
        </authorList>
    </citation>
    <scope>NUCLEOTIDE SEQUENCE [LARGE SCALE GENOMIC DNA]</scope>
    <source>
        <strain evidence="11">P4-7,KCTC 19426,CECT 7604</strain>
    </source>
</reference>
<keyword evidence="7 8" id="KW-0472">Membrane</keyword>
<dbReference type="PIRSF" id="PIRSF016661">
    <property type="entry name" value="BioY"/>
    <property type="match status" value="1"/>
</dbReference>
<gene>
    <name evidence="10" type="ORF">SAMN04515671_2374</name>
</gene>
<comment type="subcellular location">
    <subcellularLocation>
        <location evidence="1 8">Cell membrane</location>
        <topology evidence="1 8">Multi-pass membrane protein</topology>
    </subcellularLocation>
</comment>
<keyword evidence="3 8" id="KW-0813">Transport</keyword>
<dbReference type="Gene3D" id="1.10.1760.20">
    <property type="match status" value="1"/>
</dbReference>
<dbReference type="PROSITE" id="PS51257">
    <property type="entry name" value="PROKAR_LIPOPROTEIN"/>
    <property type="match status" value="1"/>
</dbReference>
<dbReference type="PANTHER" id="PTHR34295">
    <property type="entry name" value="BIOTIN TRANSPORTER BIOY"/>
    <property type="match status" value="1"/>
</dbReference>
<dbReference type="Pfam" id="PF02632">
    <property type="entry name" value="BioY"/>
    <property type="match status" value="1"/>
</dbReference>
<evidence type="ECO:0000256" key="8">
    <source>
        <dbReference type="PIRNR" id="PIRNR016661"/>
    </source>
</evidence>
<organism evidence="10 11">
    <name type="scientific">Nakamurella panacisegetis</name>
    <dbReference type="NCBI Taxonomy" id="1090615"/>
    <lineage>
        <taxon>Bacteria</taxon>
        <taxon>Bacillati</taxon>
        <taxon>Actinomycetota</taxon>
        <taxon>Actinomycetes</taxon>
        <taxon>Nakamurellales</taxon>
        <taxon>Nakamurellaceae</taxon>
        <taxon>Nakamurella</taxon>
    </lineage>
</organism>
<protein>
    <recommendedName>
        <fullName evidence="8">Biotin transporter</fullName>
    </recommendedName>
</protein>
<evidence type="ECO:0000313" key="11">
    <source>
        <dbReference type="Proteomes" id="UP000198741"/>
    </source>
</evidence>
<dbReference type="STRING" id="1090615.SAMN04515671_2374"/>
<dbReference type="GO" id="GO:0015225">
    <property type="term" value="F:biotin transmembrane transporter activity"/>
    <property type="evidence" value="ECO:0007669"/>
    <property type="project" value="UniProtKB-UniRule"/>
</dbReference>
<dbReference type="EMBL" id="LT629710">
    <property type="protein sequence ID" value="SDO92461.1"/>
    <property type="molecule type" value="Genomic_DNA"/>
</dbReference>
<dbReference type="InterPro" id="IPR003784">
    <property type="entry name" value="BioY"/>
</dbReference>
<feature type="transmembrane region" description="Helical" evidence="9">
    <location>
        <begin position="97"/>
        <end position="115"/>
    </location>
</feature>
<evidence type="ECO:0000256" key="7">
    <source>
        <dbReference type="ARBA" id="ARBA00023136"/>
    </source>
</evidence>